<feature type="compositionally biased region" description="Basic residues" evidence="9">
    <location>
        <begin position="426"/>
        <end position="439"/>
    </location>
</feature>
<evidence type="ECO:0000256" key="4">
    <source>
        <dbReference type="ARBA" id="ARBA00022840"/>
    </source>
</evidence>
<dbReference type="Proteomes" id="UP000095284">
    <property type="component" value="Unplaced"/>
</dbReference>
<dbReference type="Proteomes" id="UP000582659">
    <property type="component" value="Unassembled WGS sequence"/>
</dbReference>
<evidence type="ECO:0000256" key="9">
    <source>
        <dbReference type="SAM" id="MobiDB-lite"/>
    </source>
</evidence>
<sequence length="439" mass="50137">MELGLDPANQRNQRSCSFDASIVNESYYHGLLPREDIRLMLHSNGDFLIRTTEPNSEEGKRSYVLSIMVYQEKEENGIKHYVIHRHGTKWVIEKYGFDSIKAMVDHHRSKNESISKNELVLLKHPIPRQPWELSHDDIVCTKKLGEGAFGEVYKGTLKLKGGAHANVAIKLAKLENLTKEQIKEVMGEARLMRRFDHPNVVKFYGVAAGQEPLMVLMELVDYGALDSFLKKMEQPPAKKTVMCVQAAWGIEYLHLKNVIHRDIAARNCLYGGGQVKISDFGLSVEGTVYQMDPQKRVPVRWLAPETLRTFIYTQKTDVWAFGILCWEIFSNGQEPYPGLSPGETFVKVKEGYRMPMPACAPAELADLVVNKTWSESPNDRLSMKELAHKLELFAKIRRPQAPSHSDVPSVPQHDFYYHEGIPPPVKARRAKKNQHRKKH</sequence>
<dbReference type="Gene3D" id="3.30.200.20">
    <property type="entry name" value="Phosphorylase Kinase, domain 1"/>
    <property type="match status" value="1"/>
</dbReference>
<keyword evidence="6" id="KW-0727">SH2 domain</keyword>
<comment type="similarity">
    <text evidence="8">Belongs to the protein kinase superfamily. Tyr protein kinase family.</text>
</comment>
<evidence type="ECO:0000259" key="11">
    <source>
        <dbReference type="PROSITE" id="PS50011"/>
    </source>
</evidence>
<accession>A0A1I7RN51</accession>
<dbReference type="eggNOG" id="KOG0194">
    <property type="taxonomic scope" value="Eukaryota"/>
</dbReference>
<keyword evidence="2 7" id="KW-0547">Nucleotide-binding</keyword>
<feature type="domain" description="Protein kinase" evidence="11">
    <location>
        <begin position="138"/>
        <end position="393"/>
    </location>
</feature>
<dbReference type="FunFam" id="3.30.200.20:FF:000518">
    <property type="entry name" value="Tyrosine-protein kinase"/>
    <property type="match status" value="1"/>
</dbReference>
<evidence type="ECO:0000313" key="14">
    <source>
        <dbReference type="Proteomes" id="UP000095284"/>
    </source>
</evidence>
<evidence type="ECO:0000313" key="12">
    <source>
        <dbReference type="EMBL" id="CAD5211129.1"/>
    </source>
</evidence>
<dbReference type="AlphaFoldDB" id="A0A1I7RN51"/>
<dbReference type="InterPro" id="IPR020635">
    <property type="entry name" value="Tyr_kinase_cat_dom"/>
</dbReference>
<dbReference type="Pfam" id="PF07714">
    <property type="entry name" value="PK_Tyr_Ser-Thr"/>
    <property type="match status" value="1"/>
</dbReference>
<dbReference type="SMR" id="A0A1I7RN51"/>
<dbReference type="SUPFAM" id="SSF55550">
    <property type="entry name" value="SH2 domain"/>
    <property type="match status" value="1"/>
</dbReference>
<reference evidence="13" key="2">
    <citation type="submission" date="2020-08" db="EMBL/GenBank/DDBJ databases">
        <authorList>
            <person name="Kikuchi T."/>
        </authorList>
    </citation>
    <scope>NUCLEOTIDE SEQUENCE</scope>
    <source>
        <strain evidence="12">Ka4C1</strain>
    </source>
</reference>
<dbReference type="EC" id="2.7.10.2" evidence="8"/>
<dbReference type="PROSITE" id="PS00107">
    <property type="entry name" value="PROTEIN_KINASE_ATP"/>
    <property type="match status" value="1"/>
</dbReference>
<reference evidence="16" key="1">
    <citation type="submission" date="2016-11" db="UniProtKB">
        <authorList>
            <consortium name="WormBaseParasite"/>
        </authorList>
    </citation>
    <scope>IDENTIFICATION</scope>
</reference>
<dbReference type="CDD" id="cd10361">
    <property type="entry name" value="SH2_Fps_family"/>
    <property type="match status" value="1"/>
</dbReference>
<evidence type="ECO:0000256" key="7">
    <source>
        <dbReference type="PROSITE-ProRule" id="PRU10141"/>
    </source>
</evidence>
<gene>
    <name evidence="12" type="ORF">BXYJ_LOCUS2274</name>
</gene>
<dbReference type="PROSITE" id="PS50011">
    <property type="entry name" value="PROTEIN_KINASE_DOM"/>
    <property type="match status" value="1"/>
</dbReference>
<dbReference type="PANTHER" id="PTHR24418">
    <property type="entry name" value="TYROSINE-PROTEIN KINASE"/>
    <property type="match status" value="1"/>
</dbReference>
<dbReference type="SMART" id="SM00219">
    <property type="entry name" value="TyrKc"/>
    <property type="match status" value="1"/>
</dbReference>
<evidence type="ECO:0000256" key="2">
    <source>
        <dbReference type="ARBA" id="ARBA00022741"/>
    </source>
</evidence>
<evidence type="ECO:0000256" key="3">
    <source>
        <dbReference type="ARBA" id="ARBA00022777"/>
    </source>
</evidence>
<protein>
    <recommendedName>
        <fullName evidence="8">Tyrosine-protein kinase</fullName>
        <ecNumber evidence="8">2.7.10.2</ecNumber>
    </recommendedName>
</protein>
<dbReference type="GO" id="GO:0004715">
    <property type="term" value="F:non-membrane spanning protein tyrosine kinase activity"/>
    <property type="evidence" value="ECO:0007669"/>
    <property type="project" value="UniProtKB-EC"/>
</dbReference>
<dbReference type="FunFam" id="3.30.505.10:FF:000051">
    <property type="entry name" value="Tyrosine-protein kinase"/>
    <property type="match status" value="1"/>
</dbReference>
<keyword evidence="5 8" id="KW-0829">Tyrosine-protein kinase</keyword>
<evidence type="ECO:0000256" key="1">
    <source>
        <dbReference type="ARBA" id="ARBA00022679"/>
    </source>
</evidence>
<dbReference type="Gene3D" id="1.10.510.10">
    <property type="entry name" value="Transferase(Phosphotransferase) domain 1"/>
    <property type="match status" value="1"/>
</dbReference>
<dbReference type="GO" id="GO:0005524">
    <property type="term" value="F:ATP binding"/>
    <property type="evidence" value="ECO:0007669"/>
    <property type="project" value="UniProtKB-UniRule"/>
</dbReference>
<dbReference type="InterPro" id="IPR000719">
    <property type="entry name" value="Prot_kinase_dom"/>
</dbReference>
<evidence type="ECO:0000256" key="5">
    <source>
        <dbReference type="ARBA" id="ARBA00023137"/>
    </source>
</evidence>
<name>A0A1I7RN51_BURXY</name>
<evidence type="ECO:0000256" key="8">
    <source>
        <dbReference type="RuleBase" id="RU362096"/>
    </source>
</evidence>
<dbReference type="InterPro" id="IPR050198">
    <property type="entry name" value="Non-receptor_tyrosine_kinases"/>
</dbReference>
<dbReference type="PRINTS" id="PR00401">
    <property type="entry name" value="SH2DOMAIN"/>
</dbReference>
<dbReference type="InterPro" id="IPR035849">
    <property type="entry name" value="Fes/Fps/Fer_SH2"/>
</dbReference>
<dbReference type="InterPro" id="IPR017441">
    <property type="entry name" value="Protein_kinase_ATP_BS"/>
</dbReference>
<keyword evidence="15" id="KW-1185">Reference proteome</keyword>
<dbReference type="CDD" id="cd00192">
    <property type="entry name" value="PTKc"/>
    <property type="match status" value="1"/>
</dbReference>
<dbReference type="OrthoDB" id="3256376at2759"/>
<evidence type="ECO:0000256" key="6">
    <source>
        <dbReference type="PROSITE-ProRule" id="PRU00191"/>
    </source>
</evidence>
<keyword evidence="4 7" id="KW-0067">ATP-binding</keyword>
<feature type="binding site" evidence="7">
    <location>
        <position position="170"/>
    </location>
    <ligand>
        <name>ATP</name>
        <dbReference type="ChEBI" id="CHEBI:30616"/>
    </ligand>
</feature>
<dbReference type="SMART" id="SM00252">
    <property type="entry name" value="SH2"/>
    <property type="match status" value="1"/>
</dbReference>
<evidence type="ECO:0000313" key="15">
    <source>
        <dbReference type="Proteomes" id="UP000659654"/>
    </source>
</evidence>
<evidence type="ECO:0000313" key="13">
    <source>
        <dbReference type="EMBL" id="CAG9087705.1"/>
    </source>
</evidence>
<keyword evidence="1 8" id="KW-0808">Transferase</keyword>
<feature type="region of interest" description="Disordered" evidence="9">
    <location>
        <begin position="401"/>
        <end position="439"/>
    </location>
</feature>
<dbReference type="SUPFAM" id="SSF56112">
    <property type="entry name" value="Protein kinase-like (PK-like)"/>
    <property type="match status" value="1"/>
</dbReference>
<comment type="catalytic activity">
    <reaction evidence="8">
        <text>L-tyrosyl-[protein] + ATP = O-phospho-L-tyrosyl-[protein] + ADP + H(+)</text>
        <dbReference type="Rhea" id="RHEA:10596"/>
        <dbReference type="Rhea" id="RHEA-COMP:10136"/>
        <dbReference type="Rhea" id="RHEA-COMP:20101"/>
        <dbReference type="ChEBI" id="CHEBI:15378"/>
        <dbReference type="ChEBI" id="CHEBI:30616"/>
        <dbReference type="ChEBI" id="CHEBI:46858"/>
        <dbReference type="ChEBI" id="CHEBI:61978"/>
        <dbReference type="ChEBI" id="CHEBI:456216"/>
        <dbReference type="EC" id="2.7.10.2"/>
    </reaction>
</comment>
<organism evidence="14 16">
    <name type="scientific">Bursaphelenchus xylophilus</name>
    <name type="common">Pinewood nematode worm</name>
    <name type="synonym">Aphelenchoides xylophilus</name>
    <dbReference type="NCBI Taxonomy" id="6326"/>
    <lineage>
        <taxon>Eukaryota</taxon>
        <taxon>Metazoa</taxon>
        <taxon>Ecdysozoa</taxon>
        <taxon>Nematoda</taxon>
        <taxon>Chromadorea</taxon>
        <taxon>Rhabditida</taxon>
        <taxon>Tylenchina</taxon>
        <taxon>Tylenchomorpha</taxon>
        <taxon>Aphelenchoidea</taxon>
        <taxon>Aphelenchoididae</taxon>
        <taxon>Bursaphelenchus</taxon>
    </lineage>
</organism>
<proteinExistence type="inferred from homology"/>
<feature type="domain" description="SH2" evidence="10">
    <location>
        <begin position="27"/>
        <end position="126"/>
    </location>
</feature>
<dbReference type="Proteomes" id="UP000659654">
    <property type="component" value="Unassembled WGS sequence"/>
</dbReference>
<dbReference type="InterPro" id="IPR001245">
    <property type="entry name" value="Ser-Thr/Tyr_kinase_cat_dom"/>
</dbReference>
<dbReference type="Pfam" id="PF00017">
    <property type="entry name" value="SH2"/>
    <property type="match status" value="1"/>
</dbReference>
<dbReference type="EMBL" id="CAJFCV020000001">
    <property type="protein sequence ID" value="CAG9087705.1"/>
    <property type="molecule type" value="Genomic_DNA"/>
</dbReference>
<dbReference type="Gene3D" id="3.30.505.10">
    <property type="entry name" value="SH2 domain"/>
    <property type="match status" value="1"/>
</dbReference>
<dbReference type="InterPro" id="IPR036860">
    <property type="entry name" value="SH2_dom_sf"/>
</dbReference>
<dbReference type="PROSITE" id="PS50001">
    <property type="entry name" value="SH2"/>
    <property type="match status" value="1"/>
</dbReference>
<dbReference type="EMBL" id="CAJFDI010000001">
    <property type="protein sequence ID" value="CAD5211129.1"/>
    <property type="molecule type" value="Genomic_DNA"/>
</dbReference>
<dbReference type="PRINTS" id="PR00109">
    <property type="entry name" value="TYRKINASE"/>
</dbReference>
<evidence type="ECO:0000259" key="10">
    <source>
        <dbReference type="PROSITE" id="PS50001"/>
    </source>
</evidence>
<dbReference type="InterPro" id="IPR011009">
    <property type="entry name" value="Kinase-like_dom_sf"/>
</dbReference>
<evidence type="ECO:0000313" key="16">
    <source>
        <dbReference type="WBParaSite" id="BXY_0213700.1"/>
    </source>
</evidence>
<dbReference type="InterPro" id="IPR000980">
    <property type="entry name" value="SH2"/>
</dbReference>
<dbReference type="WBParaSite" id="BXY_0213700.1">
    <property type="protein sequence ID" value="BXY_0213700.1"/>
    <property type="gene ID" value="BXY_0213700"/>
</dbReference>
<keyword evidence="3 8" id="KW-0418">Kinase</keyword>